<evidence type="ECO:0000313" key="1">
    <source>
        <dbReference type="EMBL" id="MBG6106004.1"/>
    </source>
</evidence>
<dbReference type="Proteomes" id="UP000631791">
    <property type="component" value="Unassembled WGS sequence"/>
</dbReference>
<protein>
    <submittedName>
        <fullName evidence="1">Uncharacterized protein</fullName>
    </submittedName>
</protein>
<organism evidence="1 2">
    <name type="scientific">Micromonospora vinacea</name>
    <dbReference type="NCBI Taxonomy" id="709878"/>
    <lineage>
        <taxon>Bacteria</taxon>
        <taxon>Bacillati</taxon>
        <taxon>Actinomycetota</taxon>
        <taxon>Actinomycetes</taxon>
        <taxon>Micromonosporales</taxon>
        <taxon>Micromonosporaceae</taxon>
        <taxon>Micromonospora</taxon>
    </lineage>
</organism>
<accession>A0ABS0KBJ3</accession>
<gene>
    <name evidence="1" type="ORF">IW249_006418</name>
</gene>
<keyword evidence="2" id="KW-1185">Reference proteome</keyword>
<proteinExistence type="predicted"/>
<sequence length="86" mass="9013">MNGGRRLAAYPAPVSAIVAQPHQDPPAVVVEIEVVDVQPDYQVFCAVDSDSTELCTWSLQVAAMLNGELASPAARPGSPTAPSEDH</sequence>
<name>A0ABS0KBJ3_9ACTN</name>
<evidence type="ECO:0000313" key="2">
    <source>
        <dbReference type="Proteomes" id="UP000631791"/>
    </source>
</evidence>
<dbReference type="EMBL" id="JADOTY010000001">
    <property type="protein sequence ID" value="MBG6106004.1"/>
    <property type="molecule type" value="Genomic_DNA"/>
</dbReference>
<reference evidence="1 2" key="1">
    <citation type="submission" date="2020-11" db="EMBL/GenBank/DDBJ databases">
        <title>Sequencing the genomes of 1000 actinobacteria strains.</title>
        <authorList>
            <person name="Klenk H.-P."/>
        </authorList>
    </citation>
    <scope>NUCLEOTIDE SEQUENCE [LARGE SCALE GENOMIC DNA]</scope>
    <source>
        <strain evidence="1 2">DSM 101695</strain>
    </source>
</reference>
<comment type="caution">
    <text evidence="1">The sequence shown here is derived from an EMBL/GenBank/DDBJ whole genome shotgun (WGS) entry which is preliminary data.</text>
</comment>
<dbReference type="RefSeq" id="WP_196924219.1">
    <property type="nucleotide sequence ID" value="NZ_JADOTY010000001.1"/>
</dbReference>